<name>A0A8H6SNX4_9AGAR</name>
<dbReference type="EMBL" id="JACAZF010000006">
    <property type="protein sequence ID" value="KAF7301285.1"/>
    <property type="molecule type" value="Genomic_DNA"/>
</dbReference>
<feature type="chain" id="PRO_5034199727" evidence="1">
    <location>
        <begin position="21"/>
        <end position="188"/>
    </location>
</feature>
<keyword evidence="3" id="KW-1185">Reference proteome</keyword>
<evidence type="ECO:0000256" key="1">
    <source>
        <dbReference type="SAM" id="SignalP"/>
    </source>
</evidence>
<accession>A0A8H6SNX4</accession>
<sequence length="188" mass="17976">MMSLSLPLFLFSALVLRAAAAPAPAPAPALTTVLAPFPLDDNGAPLMASILGVDGAGHTTFAIAEPVLQGKSSTVGVLTATLVAGSDYASATLPVGAPGFDLQFGGACSFGPGGKAACDDGNGGTTTLDVAAVQSAIGSLSQVLDVVGPTPAPSGPAGAGKKSAGMRVRSGGVFGVAAAIGVLSAMVL</sequence>
<keyword evidence="1" id="KW-0732">Signal</keyword>
<dbReference type="GeneID" id="59346157"/>
<dbReference type="OrthoDB" id="4991875at2759"/>
<evidence type="ECO:0000313" key="3">
    <source>
        <dbReference type="Proteomes" id="UP000636479"/>
    </source>
</evidence>
<feature type="signal peptide" evidence="1">
    <location>
        <begin position="1"/>
        <end position="20"/>
    </location>
</feature>
<protein>
    <submittedName>
        <fullName evidence="2">Uncharacterized protein</fullName>
    </submittedName>
</protein>
<organism evidence="2 3">
    <name type="scientific">Mycena indigotica</name>
    <dbReference type="NCBI Taxonomy" id="2126181"/>
    <lineage>
        <taxon>Eukaryota</taxon>
        <taxon>Fungi</taxon>
        <taxon>Dikarya</taxon>
        <taxon>Basidiomycota</taxon>
        <taxon>Agaricomycotina</taxon>
        <taxon>Agaricomycetes</taxon>
        <taxon>Agaricomycetidae</taxon>
        <taxon>Agaricales</taxon>
        <taxon>Marasmiineae</taxon>
        <taxon>Mycenaceae</taxon>
        <taxon>Mycena</taxon>
    </lineage>
</organism>
<gene>
    <name evidence="2" type="ORF">MIND_00693400</name>
</gene>
<proteinExistence type="predicted"/>
<dbReference type="Proteomes" id="UP000636479">
    <property type="component" value="Unassembled WGS sequence"/>
</dbReference>
<dbReference type="RefSeq" id="XP_037219285.1">
    <property type="nucleotide sequence ID" value="XM_037363641.1"/>
</dbReference>
<evidence type="ECO:0000313" key="2">
    <source>
        <dbReference type="EMBL" id="KAF7301285.1"/>
    </source>
</evidence>
<reference evidence="2" key="1">
    <citation type="submission" date="2020-05" db="EMBL/GenBank/DDBJ databases">
        <title>Mycena genomes resolve the evolution of fungal bioluminescence.</title>
        <authorList>
            <person name="Tsai I.J."/>
        </authorList>
    </citation>
    <scope>NUCLEOTIDE SEQUENCE</scope>
    <source>
        <strain evidence="2">171206Taipei</strain>
    </source>
</reference>
<comment type="caution">
    <text evidence="2">The sequence shown here is derived from an EMBL/GenBank/DDBJ whole genome shotgun (WGS) entry which is preliminary data.</text>
</comment>
<dbReference type="AlphaFoldDB" id="A0A8H6SNX4"/>